<keyword evidence="1" id="KW-0472">Membrane</keyword>
<evidence type="ECO:0000256" key="1">
    <source>
        <dbReference type="SAM" id="Phobius"/>
    </source>
</evidence>
<feature type="transmembrane region" description="Helical" evidence="1">
    <location>
        <begin position="38"/>
        <end position="63"/>
    </location>
</feature>
<keyword evidence="1" id="KW-1133">Transmembrane helix</keyword>
<proteinExistence type="predicted"/>
<feature type="transmembrane region" description="Helical" evidence="1">
    <location>
        <begin position="163"/>
        <end position="183"/>
    </location>
</feature>
<gene>
    <name evidence="2" type="ORF">ATY40_BA7500727</name>
</gene>
<sequence length="244" mass="28454">MGQRRVRLDKYLQYGQIVNTLTLVGLFIFPIYSPFFKIVLALYVSQVSIVLFLYILIACFILSQPASEATPEKKLKNTAKMAFLHPLMACAQILYGNKKSVAFVALVLRKLSSLIASLYVSSADNLNNHLKFFSIYCVMEVLFTQMSCKLVTSSRKEYRYLNVRRLVLYYQVLIMGILFIQLYKYSTSTSNESAFETHWYFWFMILGSSIFHYTLTFEFGAFEMSYYVRINDVFRNDDNRLHLA</sequence>
<dbReference type="Proteomes" id="UP000094565">
    <property type="component" value="Chromosome 1"/>
</dbReference>
<reference evidence="2 3" key="1">
    <citation type="submission" date="2016-02" db="EMBL/GenBank/DDBJ databases">
        <title>Comparative genomic and transcriptomic foundation for Pichia pastoris.</title>
        <authorList>
            <person name="Love K.R."/>
            <person name="Shah K.A."/>
            <person name="Whittaker C.A."/>
            <person name="Wu J."/>
            <person name="Bartlett M.C."/>
            <person name="Ma D."/>
            <person name="Leeson R.L."/>
            <person name="Priest M."/>
            <person name="Young S.K."/>
            <person name="Love J.C."/>
        </authorList>
    </citation>
    <scope>NUCLEOTIDE SEQUENCE [LARGE SCALE GENOMIC DNA]</scope>
    <source>
        <strain evidence="2 3">ATCC 28485</strain>
    </source>
</reference>
<evidence type="ECO:0000313" key="3">
    <source>
        <dbReference type="Proteomes" id="UP000094565"/>
    </source>
</evidence>
<feature type="transmembrane region" description="Helical" evidence="1">
    <location>
        <begin position="199"/>
        <end position="222"/>
    </location>
</feature>
<dbReference type="OrthoDB" id="10296956at2759"/>
<dbReference type="AlphaFoldDB" id="A0A1B2J7L8"/>
<accession>A0A1B2J7L8</accession>
<evidence type="ECO:0000313" key="2">
    <source>
        <dbReference type="EMBL" id="ANZ73993.1"/>
    </source>
</evidence>
<feature type="transmembrane region" description="Helical" evidence="1">
    <location>
        <begin position="12"/>
        <end position="32"/>
    </location>
</feature>
<keyword evidence="1" id="KW-0812">Transmembrane</keyword>
<protein>
    <submittedName>
        <fullName evidence="2">BA75_00727T0</fullName>
    </submittedName>
</protein>
<organism evidence="2 3">
    <name type="scientific">Komagataella pastoris</name>
    <name type="common">Yeast</name>
    <name type="synonym">Pichia pastoris</name>
    <dbReference type="NCBI Taxonomy" id="4922"/>
    <lineage>
        <taxon>Eukaryota</taxon>
        <taxon>Fungi</taxon>
        <taxon>Dikarya</taxon>
        <taxon>Ascomycota</taxon>
        <taxon>Saccharomycotina</taxon>
        <taxon>Pichiomycetes</taxon>
        <taxon>Pichiales</taxon>
        <taxon>Pichiaceae</taxon>
        <taxon>Komagataella</taxon>
    </lineage>
</organism>
<keyword evidence="3" id="KW-1185">Reference proteome</keyword>
<dbReference type="EMBL" id="CP014584">
    <property type="protein sequence ID" value="ANZ73993.1"/>
    <property type="molecule type" value="Genomic_DNA"/>
</dbReference>
<name>A0A1B2J7L8_PICPA</name>